<dbReference type="STRING" id="519441.Smon_0167"/>
<evidence type="ECO:0000256" key="3">
    <source>
        <dbReference type="SAM" id="SignalP"/>
    </source>
</evidence>
<keyword evidence="5" id="KW-1185">Reference proteome</keyword>
<organism evidence="4 5">
    <name type="scientific">Streptobacillus moniliformis (strain ATCC 14647 / DSM 12112 / NCTC 10651 / 9901)</name>
    <dbReference type="NCBI Taxonomy" id="519441"/>
    <lineage>
        <taxon>Bacteria</taxon>
        <taxon>Fusobacteriati</taxon>
        <taxon>Fusobacteriota</taxon>
        <taxon>Fusobacteriia</taxon>
        <taxon>Fusobacteriales</taxon>
        <taxon>Leptotrichiaceae</taxon>
        <taxon>Streptobacillus</taxon>
    </lineage>
</organism>
<feature type="chain" id="PRO_5003021115" description="Cell surface protein SprA" evidence="3">
    <location>
        <begin position="19"/>
        <end position="1336"/>
    </location>
</feature>
<evidence type="ECO:0000313" key="4">
    <source>
        <dbReference type="EMBL" id="ACZ00656.1"/>
    </source>
</evidence>
<accession>D1AWI0</accession>
<feature type="region of interest" description="Disordered" evidence="2">
    <location>
        <begin position="1146"/>
        <end position="1167"/>
    </location>
</feature>
<dbReference type="EMBL" id="CP001779">
    <property type="protein sequence ID" value="ACZ00656.1"/>
    <property type="molecule type" value="Genomic_DNA"/>
</dbReference>
<name>D1AWI0_STRM9</name>
<feature type="coiled-coil region" evidence="1">
    <location>
        <begin position="746"/>
        <end position="773"/>
    </location>
</feature>
<dbReference type="RefSeq" id="WP_012858214.1">
    <property type="nucleotide sequence ID" value="NC_013515.1"/>
</dbReference>
<dbReference type="KEGG" id="smf:Smon_0167"/>
<evidence type="ECO:0000256" key="2">
    <source>
        <dbReference type="SAM" id="MobiDB-lite"/>
    </source>
</evidence>
<feature type="signal peptide" evidence="3">
    <location>
        <begin position="1"/>
        <end position="18"/>
    </location>
</feature>
<proteinExistence type="predicted"/>
<sequence>MKQKKILFLLLLSSLAYSNDKESKISGEVTFGIDSTFGVDGLEKGFSYIPTFLKLFKASKYKEYEIKQDINNGNDNKGNEPPKKSELYIPTYTPTMRDLELATKYLSKNVELRKKISVKLKENYVGLGLKVDILGKKIKHTKFIENNEIEKLKLTVTSDNKYIRGEINYYVKGESTEKIDIDKTDDEKALKNKVIDYDFSVNPTPDSKVSLSLDFFGKNKEINIGPTLRYNNSGSYINTTVLFNNISSSYDLTDELDKIKYIAPGYDKIEYFKKWALKEKYKNPTEEISKSDYEGEHADLDKAEVSGFKGTSRILGHYSGSLYGDSPFRYVAKTLFDEIHSNSYFTNTSKIVKEFEKDEAPTKTSLAWAAFKARNILKEIENKDEFNNIAKKIALNLYRKSGIGLERKYSSIGAWTQVPDEFHYLLPGFYKNFDYSKINIDELSPDYLYNNGLITPKLPTLVNNRNALFKPQARVKNSSEKYALKEDWHYFDTYVKKYIIDEIIREYNIDNIKELSEISKGKLVLDAIFGNKIDNVIKELPRIQELIKNPYEMKGVDMLRGIYFHQSEKERNVMKYEDELKKSFKDIDLKDNKSKHSIKIKIEAGHVGKNYKLGTSLLLNDRVEVIGNKYKYIKRANHFGIDLIYSGLLEFSNKSYLTLAKNSLYKTESQEKYIYDTISLNTDTYLGLNIPANEKLNVLLGLRHIGVYGWINPIESLDKNGKAIEFDIAKRDESNNPIGKDNNSIITSETTEKNLVDKEYERLKQENNGKSNKLKRDIHQSDYIQTEKSKTLKSRYELYNILSPRVTMVYRPYDNIIFSSHLELPISIRNSSPAGIRGIYTGEIRYLIDDSFKDIIYTKSNPIKFKTSGDIEAGLILGNDVGYYLSYKAMADMSFLRGDIKGNDKDIDFILSLNPLIVNLPIKPRLLIGKEGKEYVSKVGLEYSKGTEFTTILGMRKVLKTSKDILEEELKPNILEILKGRNTKEYERVKEKLDKESFKGELTYTFTPFIDIRKEEGNFRIRAKADSTKVVGKEVKNETVVGEFIERKNVEKYFAWNYQENGWFNKKYNYFMDVKSDKITKETKTTVDLDNDVYNFEIETEYKQDKGVNFDLSLNIVYDEIKLNRMKEIKTITETKSRVIMITSNSNSPTVSETEKNDPKNKVDIDNKDRLGSLKKHIQNKKEKAYDNKVYNEHATNISGREITERELVERLSDKTKIEKKLENTLFLHTKKINANLDTYLGYKFKTSDKMGVSVGMKYNLTAEYISSNKIIVEEIKLFGSRKILFKNTISPEVKMIYNLINNLNARLSAELPINFENKEFKGVKFNVKTGLEYRW</sequence>
<keyword evidence="3" id="KW-0732">Signal</keyword>
<evidence type="ECO:0000256" key="1">
    <source>
        <dbReference type="SAM" id="Coils"/>
    </source>
</evidence>
<reference evidence="4 5" key="1">
    <citation type="journal article" date="2009" name="Stand. Genomic Sci.">
        <title>Complete genome sequence of Streptobacillus moniliformis type strain (9901T).</title>
        <authorList>
            <person name="Nolan M."/>
            <person name="Gronow S."/>
            <person name="Lapidus A."/>
            <person name="Ivanova N."/>
            <person name="Copeland A."/>
            <person name="Lucas S."/>
            <person name="Del Rio T.G."/>
            <person name="Chen F."/>
            <person name="Tice H."/>
            <person name="Pitluck S."/>
            <person name="Cheng J.F."/>
            <person name="Sims D."/>
            <person name="Meincke L."/>
            <person name="Bruce D."/>
            <person name="Goodwin L."/>
            <person name="Brettin T."/>
            <person name="Han C."/>
            <person name="Detter J.C."/>
            <person name="Ovchinikova G."/>
            <person name="Pati A."/>
            <person name="Mavromatis K."/>
            <person name="Mikhailova N."/>
            <person name="Chen A."/>
            <person name="Palaniappan K."/>
            <person name="Land M."/>
            <person name="Hauser L."/>
            <person name="Chang Y.J."/>
            <person name="Jeffries C.D."/>
            <person name="Rohde M."/>
            <person name="Sproer C."/>
            <person name="Goker M."/>
            <person name="Bristow J."/>
            <person name="Eisen J.A."/>
            <person name="Markowitz V."/>
            <person name="Hugenholtz P."/>
            <person name="Kyrpides N.C."/>
            <person name="Klenk H.P."/>
            <person name="Chain P."/>
        </authorList>
    </citation>
    <scope>NUCLEOTIDE SEQUENCE [LARGE SCALE GENOMIC DNA]</scope>
    <source>
        <strain evidence="5">ATCC 14647 / DSM 12112 / NCTC 10651 / 9901</strain>
    </source>
</reference>
<evidence type="ECO:0008006" key="6">
    <source>
        <dbReference type="Google" id="ProtNLM"/>
    </source>
</evidence>
<dbReference type="GeneID" id="29673130"/>
<gene>
    <name evidence="4" type="ordered locus">Smon_0167</name>
</gene>
<protein>
    <recommendedName>
        <fullName evidence="6">Cell surface protein SprA</fullName>
    </recommendedName>
</protein>
<dbReference type="Proteomes" id="UP000002072">
    <property type="component" value="Chromosome"/>
</dbReference>
<dbReference type="OrthoDB" id="94702at2"/>
<feature type="compositionally biased region" description="Basic and acidic residues" evidence="2">
    <location>
        <begin position="1153"/>
        <end position="1167"/>
    </location>
</feature>
<dbReference type="HOGENOM" id="CLU_257873_0_0_0"/>
<keyword evidence="1" id="KW-0175">Coiled coil</keyword>
<evidence type="ECO:0000313" key="5">
    <source>
        <dbReference type="Proteomes" id="UP000002072"/>
    </source>
</evidence>